<evidence type="ECO:0000256" key="1">
    <source>
        <dbReference type="SAM" id="MobiDB-lite"/>
    </source>
</evidence>
<protein>
    <submittedName>
        <fullName evidence="2">Uncharacterized protein</fullName>
    </submittedName>
</protein>
<dbReference type="HOGENOM" id="CLU_2036310_0_0_5"/>
<dbReference type="Proteomes" id="UP000019666">
    <property type="component" value="Unassembled WGS sequence"/>
</dbReference>
<evidence type="ECO:0000313" key="2">
    <source>
        <dbReference type="EMBL" id="EYD74358.1"/>
    </source>
</evidence>
<evidence type="ECO:0000313" key="3">
    <source>
        <dbReference type="Proteomes" id="UP000019666"/>
    </source>
</evidence>
<comment type="caution">
    <text evidence="2">The sequence shown here is derived from an EMBL/GenBank/DDBJ whole genome shotgun (WGS) entry which is preliminary data.</text>
</comment>
<feature type="region of interest" description="Disordered" evidence="1">
    <location>
        <begin position="1"/>
        <end position="23"/>
    </location>
</feature>
<accession>A0A017HJL2</accession>
<dbReference type="EMBL" id="AOSK01000116">
    <property type="protein sequence ID" value="EYD74358.1"/>
    <property type="molecule type" value="Genomic_DNA"/>
</dbReference>
<name>A0A017HJL2_9RHOB</name>
<keyword evidence="3" id="KW-1185">Reference proteome</keyword>
<feature type="compositionally biased region" description="Polar residues" evidence="1">
    <location>
        <begin position="1"/>
        <end position="11"/>
    </location>
</feature>
<reference evidence="2 3" key="1">
    <citation type="submission" date="2013-02" db="EMBL/GenBank/DDBJ databases">
        <authorList>
            <person name="Fiebig A."/>
            <person name="Goeker M."/>
            <person name="Klenk H.-P.P."/>
        </authorList>
    </citation>
    <scope>NUCLEOTIDE SEQUENCE [LARGE SCALE GENOMIC DNA]</scope>
    <source>
        <strain evidence="2 3">DSM 19309</strain>
    </source>
</reference>
<dbReference type="AlphaFoldDB" id="A0A017HJL2"/>
<proteinExistence type="predicted"/>
<sequence>MRLTSEHSSLPDTALGTEDERPLSKAKLMELGRRFAKKQKEDRRKARARAAQEKAMGLLTITLKCHKADRRLIMGAGKEIIILLGHMREANLNPGSFEDGLTKFLEDYYQTHVGPHVKKKR</sequence>
<organism evidence="2 3">
    <name type="scientific">Rubellimicrobium mesophilum DSM 19309</name>
    <dbReference type="NCBI Taxonomy" id="442562"/>
    <lineage>
        <taxon>Bacteria</taxon>
        <taxon>Pseudomonadati</taxon>
        <taxon>Pseudomonadota</taxon>
        <taxon>Alphaproteobacteria</taxon>
        <taxon>Rhodobacterales</taxon>
        <taxon>Roseobacteraceae</taxon>
        <taxon>Rubellimicrobium</taxon>
    </lineage>
</organism>
<gene>
    <name evidence="2" type="ORF">Rumeso_04043</name>
</gene>